<accession>A0A1I5H626</accession>
<sequence length="129" mass="13241">DGNDFLAGGGRNDVIDGGLGDDTINGGDGDDAMTGGEGADVFVFNFFKNGDDDVITDYEDGVDSFLIRIVNPNTDEANIDNGGNGLQGFVDALNITDTAAGAQMDIGGHLVTVEGMAAADLTLDDFAFI</sequence>
<dbReference type="STRING" id="1005928.SAMN04487859_1571"/>
<dbReference type="InterPro" id="IPR018511">
    <property type="entry name" value="Hemolysin-typ_Ca-bd_CS"/>
</dbReference>
<gene>
    <name evidence="1" type="ORF">SAMN04487859_1571</name>
</gene>
<name>A0A1I5H626_9RHOB</name>
<dbReference type="EMBL" id="FOVP01000057">
    <property type="protein sequence ID" value="SFO43714.1"/>
    <property type="molecule type" value="Genomic_DNA"/>
</dbReference>
<dbReference type="PROSITE" id="PS00330">
    <property type="entry name" value="HEMOLYSIN_CALCIUM"/>
    <property type="match status" value="1"/>
</dbReference>
<feature type="non-terminal residue" evidence="1">
    <location>
        <position position="1"/>
    </location>
</feature>
<dbReference type="SUPFAM" id="SSF51120">
    <property type="entry name" value="beta-Roll"/>
    <property type="match status" value="1"/>
</dbReference>
<evidence type="ECO:0000313" key="2">
    <source>
        <dbReference type="Proteomes" id="UP000198599"/>
    </source>
</evidence>
<dbReference type="GO" id="GO:0005509">
    <property type="term" value="F:calcium ion binding"/>
    <property type="evidence" value="ECO:0007669"/>
    <property type="project" value="InterPro"/>
</dbReference>
<dbReference type="AlphaFoldDB" id="A0A1I5H626"/>
<dbReference type="PRINTS" id="PR00313">
    <property type="entry name" value="CABNDNGRPT"/>
</dbReference>
<dbReference type="InterPro" id="IPR001343">
    <property type="entry name" value="Hemolysn_Ca-bd"/>
</dbReference>
<dbReference type="InterPro" id="IPR011049">
    <property type="entry name" value="Serralysin-like_metalloprot_C"/>
</dbReference>
<proteinExistence type="predicted"/>
<protein>
    <recommendedName>
        <fullName evidence="3">Hemolysin-type calcium-binding repeat-containing protein</fullName>
    </recommendedName>
</protein>
<reference evidence="2" key="1">
    <citation type="submission" date="2016-10" db="EMBL/GenBank/DDBJ databases">
        <authorList>
            <person name="Varghese N."/>
            <person name="Submissions S."/>
        </authorList>
    </citation>
    <scope>NUCLEOTIDE SEQUENCE [LARGE SCALE GENOMIC DNA]</scope>
    <source>
        <strain evidence="2">DSM 28463</strain>
    </source>
</reference>
<organism evidence="1 2">
    <name type="scientific">Roseovarius lutimaris</name>
    <dbReference type="NCBI Taxonomy" id="1005928"/>
    <lineage>
        <taxon>Bacteria</taxon>
        <taxon>Pseudomonadati</taxon>
        <taxon>Pseudomonadota</taxon>
        <taxon>Alphaproteobacteria</taxon>
        <taxon>Rhodobacterales</taxon>
        <taxon>Roseobacteraceae</taxon>
        <taxon>Roseovarius</taxon>
    </lineage>
</organism>
<evidence type="ECO:0000313" key="1">
    <source>
        <dbReference type="EMBL" id="SFO43714.1"/>
    </source>
</evidence>
<keyword evidence="2" id="KW-1185">Reference proteome</keyword>
<dbReference type="Proteomes" id="UP000198599">
    <property type="component" value="Unassembled WGS sequence"/>
</dbReference>
<evidence type="ECO:0008006" key="3">
    <source>
        <dbReference type="Google" id="ProtNLM"/>
    </source>
</evidence>
<dbReference type="Gene3D" id="2.150.10.10">
    <property type="entry name" value="Serralysin-like metalloprotease, C-terminal"/>
    <property type="match status" value="1"/>
</dbReference>
<dbReference type="Pfam" id="PF00353">
    <property type="entry name" value="HemolysinCabind"/>
    <property type="match status" value="1"/>
</dbReference>